<organism evidence="6">
    <name type="scientific">hydrothermal vent metagenome</name>
    <dbReference type="NCBI Taxonomy" id="652676"/>
    <lineage>
        <taxon>unclassified sequences</taxon>
        <taxon>metagenomes</taxon>
        <taxon>ecological metagenomes</taxon>
    </lineage>
</organism>
<dbReference type="AlphaFoldDB" id="A0A3B0SPN8"/>
<dbReference type="GO" id="GO:0016020">
    <property type="term" value="C:membrane"/>
    <property type="evidence" value="ECO:0007669"/>
    <property type="project" value="UniProtKB-SubCell"/>
</dbReference>
<comment type="subcellular location">
    <subcellularLocation>
        <location evidence="1">Membrane</location>
        <topology evidence="1">Multi-pass membrane protein</topology>
    </subcellularLocation>
</comment>
<reference evidence="6" key="1">
    <citation type="submission" date="2018-06" db="EMBL/GenBank/DDBJ databases">
        <authorList>
            <person name="Zhirakovskaya E."/>
        </authorList>
    </citation>
    <scope>NUCLEOTIDE SEQUENCE</scope>
</reference>
<name>A0A3B0SPN8_9ZZZZ</name>
<evidence type="ECO:0008006" key="7">
    <source>
        <dbReference type="Google" id="ProtNLM"/>
    </source>
</evidence>
<dbReference type="Gene3D" id="1.20.120.1630">
    <property type="match status" value="1"/>
</dbReference>
<accession>A0A3B0SPN8</accession>
<sequence>MSGNTHSKEDRRTAYILVGIQAVLIIGLIMFPAGTNWRATSAVSTAASALTIIAAVIGVWAAAYLGRGLTPLPLPNGSTELVTAGPYRIVRHPIYTAVFIWAIGSTLGSGNALKIGVLVLLIALFLYKSRWEERQLAASFDGYAAYMERSGRFLPFVG</sequence>
<keyword evidence="3 5" id="KW-1133">Transmembrane helix</keyword>
<evidence type="ECO:0000313" key="6">
    <source>
        <dbReference type="EMBL" id="VAW07775.1"/>
    </source>
</evidence>
<dbReference type="GO" id="GO:0004671">
    <property type="term" value="F:protein C-terminal S-isoprenylcysteine carboxyl O-methyltransferase activity"/>
    <property type="evidence" value="ECO:0007669"/>
    <property type="project" value="InterPro"/>
</dbReference>
<dbReference type="EMBL" id="UOEK01000417">
    <property type="protein sequence ID" value="VAW07775.1"/>
    <property type="molecule type" value="Genomic_DNA"/>
</dbReference>
<proteinExistence type="predicted"/>
<evidence type="ECO:0000256" key="2">
    <source>
        <dbReference type="ARBA" id="ARBA00022692"/>
    </source>
</evidence>
<dbReference type="InterPro" id="IPR052527">
    <property type="entry name" value="Metal_cation-efflux_comp"/>
</dbReference>
<evidence type="ECO:0000256" key="4">
    <source>
        <dbReference type="ARBA" id="ARBA00023136"/>
    </source>
</evidence>
<evidence type="ECO:0000256" key="5">
    <source>
        <dbReference type="SAM" id="Phobius"/>
    </source>
</evidence>
<keyword evidence="2 5" id="KW-0812">Transmembrane</keyword>
<dbReference type="PANTHER" id="PTHR43847">
    <property type="entry name" value="BLL3993 PROTEIN"/>
    <property type="match status" value="1"/>
</dbReference>
<gene>
    <name evidence="6" type="ORF">MNBD_ACTINO02-1275</name>
</gene>
<keyword evidence="4 5" id="KW-0472">Membrane</keyword>
<feature type="transmembrane region" description="Helical" evidence="5">
    <location>
        <begin position="12"/>
        <end position="31"/>
    </location>
</feature>
<protein>
    <recommendedName>
        <fullName evidence="7">Isoprenylcysteine carboxylmethyltransferase family protein</fullName>
    </recommendedName>
</protein>
<dbReference type="PANTHER" id="PTHR43847:SF1">
    <property type="entry name" value="BLL3993 PROTEIN"/>
    <property type="match status" value="1"/>
</dbReference>
<dbReference type="Pfam" id="PF04140">
    <property type="entry name" value="ICMT"/>
    <property type="match status" value="1"/>
</dbReference>
<feature type="transmembrane region" description="Helical" evidence="5">
    <location>
        <begin position="43"/>
        <end position="65"/>
    </location>
</feature>
<feature type="transmembrane region" description="Helical" evidence="5">
    <location>
        <begin position="94"/>
        <end position="127"/>
    </location>
</feature>
<evidence type="ECO:0000256" key="1">
    <source>
        <dbReference type="ARBA" id="ARBA00004141"/>
    </source>
</evidence>
<dbReference type="InterPro" id="IPR007269">
    <property type="entry name" value="ICMT_MeTrfase"/>
</dbReference>
<evidence type="ECO:0000256" key="3">
    <source>
        <dbReference type="ARBA" id="ARBA00022989"/>
    </source>
</evidence>